<dbReference type="Pfam" id="PF01638">
    <property type="entry name" value="HxlR"/>
    <property type="match status" value="1"/>
</dbReference>
<feature type="domain" description="HTH hxlR-type" evidence="4">
    <location>
        <begin position="20"/>
        <end position="120"/>
    </location>
</feature>
<gene>
    <name evidence="5" type="ORF">ENS06_06990</name>
</gene>
<proteinExistence type="predicted"/>
<protein>
    <submittedName>
        <fullName evidence="5">HxlR family transcriptional regulator</fullName>
    </submittedName>
</protein>
<organism evidence="5">
    <name type="scientific">Desulfacinum infernum</name>
    <dbReference type="NCBI Taxonomy" id="35837"/>
    <lineage>
        <taxon>Bacteria</taxon>
        <taxon>Pseudomonadati</taxon>
        <taxon>Thermodesulfobacteriota</taxon>
        <taxon>Syntrophobacteria</taxon>
        <taxon>Syntrophobacterales</taxon>
        <taxon>Syntrophobacteraceae</taxon>
        <taxon>Desulfacinum</taxon>
    </lineage>
</organism>
<evidence type="ECO:0000313" key="5">
    <source>
        <dbReference type="EMBL" id="HFK97056.1"/>
    </source>
</evidence>
<evidence type="ECO:0000256" key="3">
    <source>
        <dbReference type="ARBA" id="ARBA00023163"/>
    </source>
</evidence>
<evidence type="ECO:0000259" key="4">
    <source>
        <dbReference type="PROSITE" id="PS51118"/>
    </source>
</evidence>
<dbReference type="PANTHER" id="PTHR33204:SF37">
    <property type="entry name" value="HTH-TYPE TRANSCRIPTIONAL REGULATOR YODB"/>
    <property type="match status" value="1"/>
</dbReference>
<dbReference type="AlphaFoldDB" id="A0A832EDA0"/>
<sequence>MVPKAPSTHELSEVHQGHSIPVASMVESVIGCKWSVRLLQLCAEGHSRPSAFLRACPGLSAKVMNERLRKMTNFGILQRSVFGEKPPIEVEYRLTPFGQRFMRIIDEVRQLQEAVDQKSL</sequence>
<keyword evidence="3" id="KW-0804">Transcription</keyword>
<keyword evidence="1" id="KW-0805">Transcription regulation</keyword>
<accession>A0A832EDA0</accession>
<dbReference type="InterPro" id="IPR002577">
    <property type="entry name" value="HTH_HxlR"/>
</dbReference>
<dbReference type="PANTHER" id="PTHR33204">
    <property type="entry name" value="TRANSCRIPTIONAL REGULATOR, MARR FAMILY"/>
    <property type="match status" value="1"/>
</dbReference>
<dbReference type="PROSITE" id="PS51118">
    <property type="entry name" value="HTH_HXLR"/>
    <property type="match status" value="1"/>
</dbReference>
<comment type="caution">
    <text evidence="5">The sequence shown here is derived from an EMBL/GenBank/DDBJ whole genome shotgun (WGS) entry which is preliminary data.</text>
</comment>
<dbReference type="InterPro" id="IPR036390">
    <property type="entry name" value="WH_DNA-bd_sf"/>
</dbReference>
<dbReference type="SUPFAM" id="SSF46785">
    <property type="entry name" value="Winged helix' DNA-binding domain"/>
    <property type="match status" value="1"/>
</dbReference>
<dbReference type="InterPro" id="IPR036388">
    <property type="entry name" value="WH-like_DNA-bd_sf"/>
</dbReference>
<name>A0A832EDA0_9BACT</name>
<dbReference type="Gene3D" id="1.10.10.10">
    <property type="entry name" value="Winged helix-like DNA-binding domain superfamily/Winged helix DNA-binding domain"/>
    <property type="match status" value="1"/>
</dbReference>
<keyword evidence="2" id="KW-0238">DNA-binding</keyword>
<dbReference type="GO" id="GO:0003677">
    <property type="term" value="F:DNA binding"/>
    <property type="evidence" value="ECO:0007669"/>
    <property type="project" value="UniProtKB-KW"/>
</dbReference>
<dbReference type="EMBL" id="DSTK01000021">
    <property type="protein sequence ID" value="HFK97056.1"/>
    <property type="molecule type" value="Genomic_DNA"/>
</dbReference>
<reference evidence="5" key="1">
    <citation type="journal article" date="2020" name="mSystems">
        <title>Genome- and Community-Level Interaction Insights into Carbon Utilization and Element Cycling Functions of Hydrothermarchaeota in Hydrothermal Sediment.</title>
        <authorList>
            <person name="Zhou Z."/>
            <person name="Liu Y."/>
            <person name="Xu W."/>
            <person name="Pan J."/>
            <person name="Luo Z.H."/>
            <person name="Li M."/>
        </authorList>
    </citation>
    <scope>NUCLEOTIDE SEQUENCE [LARGE SCALE GENOMIC DNA]</scope>
    <source>
        <strain evidence="5">SpSt-456</strain>
    </source>
</reference>
<evidence type="ECO:0000256" key="1">
    <source>
        <dbReference type="ARBA" id="ARBA00023015"/>
    </source>
</evidence>
<evidence type="ECO:0000256" key="2">
    <source>
        <dbReference type="ARBA" id="ARBA00023125"/>
    </source>
</evidence>